<keyword evidence="2" id="KW-0238">DNA-binding</keyword>
<dbReference type="InterPro" id="IPR004143">
    <property type="entry name" value="BPL_LPL_catalytic"/>
</dbReference>
<feature type="binding site" evidence="2">
    <location>
        <begin position="92"/>
        <end position="94"/>
    </location>
    <ligand>
        <name>biotin</name>
        <dbReference type="ChEBI" id="CHEBI:57586"/>
    </ligand>
</feature>
<dbReference type="SUPFAM" id="SSF55681">
    <property type="entry name" value="Class II aaRS and biotin synthetases"/>
    <property type="match status" value="1"/>
</dbReference>
<comment type="caution">
    <text evidence="2">Lacks conserved residue(s) required for the propagation of feature annotation.</text>
</comment>
<keyword evidence="2" id="KW-0804">Transcription</keyword>
<dbReference type="InterPro" id="IPR004408">
    <property type="entry name" value="Biotin_CoA_COase_ligase"/>
</dbReference>
<dbReference type="STRING" id="1265.SAMN02910280_1558"/>
<dbReference type="Gene3D" id="2.30.30.100">
    <property type="match status" value="1"/>
</dbReference>
<organism evidence="4 5">
    <name type="scientific">Ruminococcus flavefaciens</name>
    <dbReference type="NCBI Taxonomy" id="1265"/>
    <lineage>
        <taxon>Bacteria</taxon>
        <taxon>Bacillati</taxon>
        <taxon>Bacillota</taxon>
        <taxon>Clostridia</taxon>
        <taxon>Eubacteriales</taxon>
        <taxon>Oscillospiraceae</taxon>
        <taxon>Ruminococcus</taxon>
    </lineage>
</organism>
<keyword evidence="2" id="KW-0067">ATP-binding</keyword>
<keyword evidence="2" id="KW-0805">Transcription regulation</keyword>
<dbReference type="NCBIfam" id="TIGR00121">
    <property type="entry name" value="birA_ligase"/>
    <property type="match status" value="1"/>
</dbReference>
<accession>A0A315XZT8</accession>
<dbReference type="GO" id="GO:0003677">
    <property type="term" value="F:DNA binding"/>
    <property type="evidence" value="ECO:0007669"/>
    <property type="project" value="UniProtKB-UniRule"/>
</dbReference>
<proteinExistence type="inferred from homology"/>
<dbReference type="SUPFAM" id="SSF46785">
    <property type="entry name" value="Winged helix' DNA-binding domain"/>
    <property type="match status" value="1"/>
</dbReference>
<dbReference type="InterPro" id="IPR036390">
    <property type="entry name" value="WH_DNA-bd_sf"/>
</dbReference>
<gene>
    <name evidence="2" type="primary">birA</name>
    <name evidence="4" type="ORF">IE37_01219</name>
</gene>
<keyword evidence="1 2" id="KW-0436">Ligase</keyword>
<feature type="binding site" evidence="2">
    <location>
        <position position="116"/>
    </location>
    <ligand>
        <name>biotin</name>
        <dbReference type="ChEBI" id="CHEBI:57586"/>
    </ligand>
</feature>
<evidence type="ECO:0000256" key="1">
    <source>
        <dbReference type="ARBA" id="ARBA00022598"/>
    </source>
</evidence>
<dbReference type="EC" id="6.3.4.15" evidence="2"/>
<feature type="DNA-binding region" description="H-T-H motif" evidence="2">
    <location>
        <begin position="21"/>
        <end position="40"/>
    </location>
</feature>
<dbReference type="AlphaFoldDB" id="A0A315XZT8"/>
<dbReference type="PANTHER" id="PTHR12835:SF5">
    <property type="entry name" value="BIOTIN--PROTEIN LIGASE"/>
    <property type="match status" value="1"/>
</dbReference>
<dbReference type="EMBL" id="QGDI01000004">
    <property type="protein sequence ID" value="PWJ13415.1"/>
    <property type="molecule type" value="Genomic_DNA"/>
</dbReference>
<comment type="caution">
    <text evidence="4">The sequence shown here is derived from an EMBL/GenBank/DDBJ whole genome shotgun (WGS) entry which is preliminary data.</text>
</comment>
<feature type="domain" description="BPL/LPL catalytic" evidence="3">
    <location>
        <begin position="69"/>
        <end position="262"/>
    </location>
</feature>
<dbReference type="PROSITE" id="PS51733">
    <property type="entry name" value="BPL_LPL_CATALYTIC"/>
    <property type="match status" value="1"/>
</dbReference>
<comment type="function">
    <text evidence="2">Acts both as a biotin--[acetyl-CoA-carboxylase] ligase and a repressor.</text>
</comment>
<evidence type="ECO:0000256" key="2">
    <source>
        <dbReference type="HAMAP-Rule" id="MF_00978"/>
    </source>
</evidence>
<dbReference type="Gene3D" id="3.30.930.10">
    <property type="entry name" value="Bira Bifunctional Protein, Domain 2"/>
    <property type="match status" value="1"/>
</dbReference>
<dbReference type="Proteomes" id="UP000245720">
    <property type="component" value="Unassembled WGS sequence"/>
</dbReference>
<dbReference type="Pfam" id="PF03099">
    <property type="entry name" value="BPL_LplA_LipB"/>
    <property type="match status" value="1"/>
</dbReference>
<dbReference type="InterPro" id="IPR030855">
    <property type="entry name" value="Bifunct_BirA"/>
</dbReference>
<dbReference type="Pfam" id="PF08279">
    <property type="entry name" value="HTH_11"/>
    <property type="match status" value="1"/>
</dbReference>
<evidence type="ECO:0000313" key="4">
    <source>
        <dbReference type="EMBL" id="PWJ13415.1"/>
    </source>
</evidence>
<dbReference type="GO" id="GO:0006355">
    <property type="term" value="P:regulation of DNA-templated transcription"/>
    <property type="evidence" value="ECO:0007669"/>
    <property type="project" value="UniProtKB-UniRule"/>
</dbReference>
<dbReference type="InterPro" id="IPR036388">
    <property type="entry name" value="WH-like_DNA-bd_sf"/>
</dbReference>
<feature type="binding site" evidence="2">
    <location>
        <position position="187"/>
    </location>
    <ligand>
        <name>biotin</name>
        <dbReference type="ChEBI" id="CHEBI:57586"/>
    </ligand>
</feature>
<dbReference type="GO" id="GO:0005524">
    <property type="term" value="F:ATP binding"/>
    <property type="evidence" value="ECO:0007669"/>
    <property type="project" value="UniProtKB-UniRule"/>
</dbReference>
<keyword evidence="2" id="KW-0547">Nucleotide-binding</keyword>
<dbReference type="InterPro" id="IPR013196">
    <property type="entry name" value="HTH_11"/>
</dbReference>
<dbReference type="PANTHER" id="PTHR12835">
    <property type="entry name" value="BIOTIN PROTEIN LIGASE"/>
    <property type="match status" value="1"/>
</dbReference>
<dbReference type="GO" id="GO:0016740">
    <property type="term" value="F:transferase activity"/>
    <property type="evidence" value="ECO:0007669"/>
    <property type="project" value="UniProtKB-ARBA"/>
</dbReference>
<evidence type="ECO:0000313" key="5">
    <source>
        <dbReference type="Proteomes" id="UP000245720"/>
    </source>
</evidence>
<dbReference type="RefSeq" id="WP_181380257.1">
    <property type="nucleotide sequence ID" value="NZ_QGDI01000004.1"/>
</dbReference>
<dbReference type="CDD" id="cd16442">
    <property type="entry name" value="BPL"/>
    <property type="match status" value="1"/>
</dbReference>
<keyword evidence="2" id="KW-0678">Repressor</keyword>
<name>A0A315XZT8_RUMFL</name>
<dbReference type="GO" id="GO:0004077">
    <property type="term" value="F:biotin--[biotin carboxyl-carrier protein] ligase activity"/>
    <property type="evidence" value="ECO:0007669"/>
    <property type="project" value="UniProtKB-UniRule"/>
</dbReference>
<reference evidence="4 5" key="1">
    <citation type="submission" date="2018-05" db="EMBL/GenBank/DDBJ databases">
        <title>The Hungate 1000. A catalogue of reference genomes from the rumen microbiome.</title>
        <authorList>
            <person name="Kelly W."/>
        </authorList>
    </citation>
    <scope>NUCLEOTIDE SEQUENCE [LARGE SCALE GENOMIC DNA]</scope>
    <source>
        <strain evidence="4 5">SAb67</strain>
    </source>
</reference>
<protein>
    <recommendedName>
        <fullName evidence="2">Bifunctional ligase/repressor BirA</fullName>
    </recommendedName>
    <alternativeName>
        <fullName evidence="2">Biotin--[acetyl-CoA-carboxylase] ligase</fullName>
        <ecNumber evidence="2">6.3.4.15</ecNumber>
    </alternativeName>
    <alternativeName>
        <fullName evidence="2">Biotin--protein ligase</fullName>
    </alternativeName>
    <alternativeName>
        <fullName evidence="2">Biotin-[acetyl-CoA carboxylase] synthetase</fullName>
    </alternativeName>
</protein>
<keyword evidence="2" id="KW-0092">Biotin</keyword>
<evidence type="ECO:0000259" key="3">
    <source>
        <dbReference type="PROSITE" id="PS51733"/>
    </source>
</evidence>
<dbReference type="GO" id="GO:0009249">
    <property type="term" value="P:protein lipoylation"/>
    <property type="evidence" value="ECO:0007669"/>
    <property type="project" value="UniProtKB-ARBA"/>
</dbReference>
<dbReference type="Gene3D" id="1.10.10.10">
    <property type="entry name" value="Winged helix-like DNA-binding domain superfamily/Winged helix DNA-binding domain"/>
    <property type="match status" value="1"/>
</dbReference>
<sequence>MNVKTELLSTLANAGGQFISGAALAEKLGVSRNAVWKAVKALEAEGFSITSVTSKGYRLNNDNNILSESLITPYLNTKEIGRVMKVYDTVDSTNNICRELETEKAPNGTTVIADRQTAGKGRIGRHFESPSGKGIYLSVLVRPHFDLSFAPMITAAAACAAAEAVETFCGSQVMIKWVNDLYMNGKKICGILTEASLGLEMRMLDCAVIGIGINVRKVGDSFDSELKKTATSIEDETGLAINRNRLCAELLNRLEIYLGRIEDRSFLIRYREREMLTGNIITANVGTEAIVGEALGIGDNANLIVRMPSGEIRELSSGEANLCRIKV</sequence>
<dbReference type="HAMAP" id="MF_00978">
    <property type="entry name" value="Bifunct_BirA"/>
    <property type="match status" value="1"/>
</dbReference>
<comment type="catalytic activity">
    <reaction evidence="2">
        <text>biotin + L-lysyl-[protein] + ATP = N(6)-biotinyl-L-lysyl-[protein] + AMP + diphosphate + H(+)</text>
        <dbReference type="Rhea" id="RHEA:11756"/>
        <dbReference type="Rhea" id="RHEA-COMP:9752"/>
        <dbReference type="Rhea" id="RHEA-COMP:10505"/>
        <dbReference type="ChEBI" id="CHEBI:15378"/>
        <dbReference type="ChEBI" id="CHEBI:29969"/>
        <dbReference type="ChEBI" id="CHEBI:30616"/>
        <dbReference type="ChEBI" id="CHEBI:33019"/>
        <dbReference type="ChEBI" id="CHEBI:57586"/>
        <dbReference type="ChEBI" id="CHEBI:83144"/>
        <dbReference type="ChEBI" id="CHEBI:456215"/>
        <dbReference type="EC" id="6.3.4.15"/>
    </reaction>
</comment>
<dbReference type="InterPro" id="IPR045864">
    <property type="entry name" value="aa-tRNA-synth_II/BPL/LPL"/>
</dbReference>
<dbReference type="GO" id="GO:0005737">
    <property type="term" value="C:cytoplasm"/>
    <property type="evidence" value="ECO:0007669"/>
    <property type="project" value="TreeGrafter"/>
</dbReference>
<comment type="similarity">
    <text evidence="2">Belongs to the biotin--protein ligase family.</text>
</comment>